<keyword evidence="2" id="KW-1185">Reference proteome</keyword>
<evidence type="ECO:0000313" key="1">
    <source>
        <dbReference type="EMBL" id="VDP80527.1"/>
    </source>
</evidence>
<sequence length="91" mass="10326">MVIPFGWTVKILEHWVASVLDEAEYGVYRPRDNPNTFSGPWQISKLLVITLKCVSFPRTSGTICKNKTIQTFNKSSDFVCGHNFKNFSLGI</sequence>
<protein>
    <submittedName>
        <fullName evidence="1">Uncharacterized protein</fullName>
    </submittedName>
</protein>
<dbReference type="AlphaFoldDB" id="A0A3P8FW27"/>
<proteinExistence type="predicted"/>
<accession>A0A3P8FW27</accession>
<dbReference type="Proteomes" id="UP000269396">
    <property type="component" value="Unassembled WGS sequence"/>
</dbReference>
<gene>
    <name evidence="1" type="ORF">SMTD_LOCUS19705</name>
</gene>
<dbReference type="EMBL" id="UZAL01042831">
    <property type="protein sequence ID" value="VDP80527.1"/>
    <property type="molecule type" value="Genomic_DNA"/>
</dbReference>
<name>A0A3P8FW27_9TREM</name>
<reference evidence="1 2" key="1">
    <citation type="submission" date="2018-11" db="EMBL/GenBank/DDBJ databases">
        <authorList>
            <consortium name="Pathogen Informatics"/>
        </authorList>
    </citation>
    <scope>NUCLEOTIDE SEQUENCE [LARGE SCALE GENOMIC DNA]</scope>
    <source>
        <strain>Denwood</strain>
        <strain evidence="2">Zambia</strain>
    </source>
</reference>
<organism evidence="1 2">
    <name type="scientific">Schistosoma mattheei</name>
    <dbReference type="NCBI Taxonomy" id="31246"/>
    <lineage>
        <taxon>Eukaryota</taxon>
        <taxon>Metazoa</taxon>
        <taxon>Spiralia</taxon>
        <taxon>Lophotrochozoa</taxon>
        <taxon>Platyhelminthes</taxon>
        <taxon>Trematoda</taxon>
        <taxon>Digenea</taxon>
        <taxon>Strigeidida</taxon>
        <taxon>Schistosomatoidea</taxon>
        <taxon>Schistosomatidae</taxon>
        <taxon>Schistosoma</taxon>
    </lineage>
</organism>
<evidence type="ECO:0000313" key="2">
    <source>
        <dbReference type="Proteomes" id="UP000269396"/>
    </source>
</evidence>